<dbReference type="BioCyc" id="IAGG583356:GHAH-696-MONOMER"/>
<reference evidence="3 4" key="1">
    <citation type="journal article" date="2010" name="Stand. Genomic Sci.">
        <title>Complete genome sequence of Ignisphaera aggregans type strain (AQ1.S1).</title>
        <authorList>
            <person name="Goker M."/>
            <person name="Held B."/>
            <person name="Lapidus A."/>
            <person name="Nolan M."/>
            <person name="Spring S."/>
            <person name="Yasawong M."/>
            <person name="Lucas S."/>
            <person name="Glavina Del Rio T."/>
            <person name="Tice H."/>
            <person name="Cheng J.F."/>
            <person name="Goodwin L."/>
            <person name="Tapia R."/>
            <person name="Pitluck S."/>
            <person name="Liolios K."/>
            <person name="Ivanova N."/>
            <person name="Mavromatis K."/>
            <person name="Mikhailova N."/>
            <person name="Pati A."/>
            <person name="Chen A."/>
            <person name="Palaniappan K."/>
            <person name="Brambilla E."/>
            <person name="Land M."/>
            <person name="Hauser L."/>
            <person name="Chang Y.J."/>
            <person name="Jeffries C.D."/>
            <person name="Brettin T."/>
            <person name="Detter J.C."/>
            <person name="Han C."/>
            <person name="Rohde M."/>
            <person name="Sikorski J."/>
            <person name="Woyke T."/>
            <person name="Bristow J."/>
            <person name="Eisen J.A."/>
            <person name="Markowitz V."/>
            <person name="Hugenholtz P."/>
            <person name="Kyrpides N.C."/>
            <person name="Klenk H.P."/>
        </authorList>
    </citation>
    <scope>NUCLEOTIDE SEQUENCE [LARGE SCALE GENOMIC DNA]</scope>
    <source>
        <strain evidence="4">DSM 17230 / JCM 13409 / AQ1.S1</strain>
    </source>
</reference>
<sequence>MERLYVLFIVLLMLLLTLGFTPSTPSIDTQIGYRLVRVPIDVYSMQPVLVFAYVPSGRVVELEIYIHIGIRTSGIGLSPPFISGVVQRIPMVPIPWASKWYMAYIPGLPAESLSFSTRFLSRENVVWVNISSKVIYSLIVDGDTVASDSYIVKEGGVSRYTTPLVYAFIYDALIDPSIMEETFGLGPHGWVIGGGESVRVMIIAIDDSSKPMLRFEYRVGDGSWTPAPISDSLAMEKLYNLTISINSNIKSIEDWIRQYYSIEIPRSIPTIRIAEAVIPPQNPGTYVMFRAIATDVDGNTMVSPIGMYYVVNKSSDTRILVIDPHILLWLSIENLRSITNISKSVYSYGIPDDISRPIAYIKSISGSVERYGIVSFHHWEYLGKYYNIYIAWPKSDVANLLNTFKPSVIILSSLGLGLQGGGIWNWDLRDIHADGRSLLDTLASYIKTSHAGLIATHATLSDWIVWTSCGERVKIGARGHIGYNLSDMDILNERTVAALLGMPELALWEYVRDAIAMAICIEQPEIGMLIGSIPLQVPHIPWNGVLRLTPEAKDLGWDLPQEFTVEMSTLLKEYGFRAYTEVGWQFALPRALAYVAWNSSYEAREHFAVLRDRLSMLIGNITGGVVDEAKLKSHLDRGLEGGLRDFYRSLNAARIRGSTFNISIPIGVGRSMNISIDVGKEALLNILQRMPVKIVALSPNGLAGIVVHDKFWDLNGYRAVYFSFEVEAVSGDIAEKLLVNAVEWVRKWQFRDVTELLGGVLRVPKDVATRFRDVVATLQGKEVFSDGLILNEEGGAEIKLSLSTGRLYIAIAHPTSNVYIDIAKGDAKIVNITRISDTVTKIVVDVEKSGDVVLLLKAGSEASLNSIYVTIKFEAYATTTSPTTTTTPVTTTTTTITTTAITTTMFPTTTPLTTTITSPTATTPPSPTTTPVSKTTVTSTTTPTTATTSISTYLPSSSPTPTTQTTPSIQLGTVLVVVGVIAVVIAIAVILMHRKR</sequence>
<dbReference type="InterPro" id="IPR052504">
    <property type="entry name" value="Mucin_signaling_protection"/>
</dbReference>
<keyword evidence="2" id="KW-1133">Transmembrane helix</keyword>
<keyword evidence="2" id="KW-0812">Transmembrane</keyword>
<keyword evidence="4" id="KW-1185">Reference proteome</keyword>
<gene>
    <name evidence="3" type="ordered locus">Igag_0700</name>
</gene>
<dbReference type="EMBL" id="CP002098">
    <property type="protein sequence ID" value="ADM27530.1"/>
    <property type="molecule type" value="Genomic_DNA"/>
</dbReference>
<keyword evidence="2" id="KW-0472">Membrane</keyword>
<dbReference type="PANTHER" id="PTHR24041:SF30">
    <property type="entry name" value="MUCIN-3A"/>
    <property type="match status" value="1"/>
</dbReference>
<dbReference type="Proteomes" id="UP000001304">
    <property type="component" value="Chromosome"/>
</dbReference>
<dbReference type="KEGG" id="iag:Igag_0700"/>
<dbReference type="PANTHER" id="PTHR24041">
    <property type="entry name" value="MUCIN"/>
    <property type="match status" value="1"/>
</dbReference>
<feature type="transmembrane region" description="Helical" evidence="2">
    <location>
        <begin position="971"/>
        <end position="992"/>
    </location>
</feature>
<organism evidence="3 4">
    <name type="scientific">Ignisphaera aggregans (strain DSM 17230 / JCM 13409 / AQ1.S1)</name>
    <dbReference type="NCBI Taxonomy" id="583356"/>
    <lineage>
        <taxon>Archaea</taxon>
        <taxon>Thermoproteota</taxon>
        <taxon>Thermoprotei</taxon>
        <taxon>Desulfurococcales</taxon>
        <taxon>Desulfurococcaceae</taxon>
        <taxon>Ignisphaera</taxon>
    </lineage>
</organism>
<evidence type="ECO:0000313" key="3">
    <source>
        <dbReference type="EMBL" id="ADM27530.1"/>
    </source>
</evidence>
<feature type="compositionally biased region" description="Low complexity" evidence="1">
    <location>
        <begin position="929"/>
        <end position="966"/>
    </location>
</feature>
<dbReference type="AlphaFoldDB" id="E0SSY0"/>
<evidence type="ECO:0000313" key="4">
    <source>
        <dbReference type="Proteomes" id="UP000001304"/>
    </source>
</evidence>
<feature type="region of interest" description="Disordered" evidence="1">
    <location>
        <begin position="912"/>
        <end position="966"/>
    </location>
</feature>
<proteinExistence type="predicted"/>
<dbReference type="STRING" id="583356.Igag_0700"/>
<dbReference type="HOGENOM" id="CLU_308970_0_0_2"/>
<feature type="compositionally biased region" description="Low complexity" evidence="1">
    <location>
        <begin position="912"/>
        <end position="921"/>
    </location>
</feature>
<name>E0SSY0_IGNAA</name>
<protein>
    <submittedName>
        <fullName evidence="3">Uncharacterized protein</fullName>
    </submittedName>
</protein>
<accession>E0SSY0</accession>
<evidence type="ECO:0000256" key="2">
    <source>
        <dbReference type="SAM" id="Phobius"/>
    </source>
</evidence>
<evidence type="ECO:0000256" key="1">
    <source>
        <dbReference type="SAM" id="MobiDB-lite"/>
    </source>
</evidence>